<dbReference type="EMBL" id="BQNB010015757">
    <property type="protein sequence ID" value="GJT43770.1"/>
    <property type="molecule type" value="Genomic_DNA"/>
</dbReference>
<reference evidence="1" key="2">
    <citation type="submission" date="2022-01" db="EMBL/GenBank/DDBJ databases">
        <authorList>
            <person name="Yamashiro T."/>
            <person name="Shiraishi A."/>
            <person name="Satake H."/>
            <person name="Nakayama K."/>
        </authorList>
    </citation>
    <scope>NUCLEOTIDE SEQUENCE</scope>
</reference>
<proteinExistence type="predicted"/>
<sequence length="223" mass="24908">MVTEGDGFNVLITLTIPQGHNLLLVEELELGGSLENTGLIKYGIVLNLSLIEIITPILVKIVPPILVEIDPPILVVLMVLLQEGITVQGRAYASVTRNFWRYCRDKCMHRALDNYLDQASKPYLSVHSATRMELLGQVPPAERSSMILAPFEYLGHYRMYRVDAILITHDAGIPQKIIDPLVHPCLCKNFIKRVLLIALLISLFERFVVLEIETGAAKPVTVA</sequence>
<keyword evidence="2" id="KW-1185">Reference proteome</keyword>
<reference evidence="1" key="1">
    <citation type="journal article" date="2022" name="Int. J. Mol. Sci.">
        <title>Draft Genome of Tanacetum Coccineum: Genomic Comparison of Closely Related Tanacetum-Family Plants.</title>
        <authorList>
            <person name="Yamashiro T."/>
            <person name="Shiraishi A."/>
            <person name="Nakayama K."/>
            <person name="Satake H."/>
        </authorList>
    </citation>
    <scope>NUCLEOTIDE SEQUENCE</scope>
</reference>
<comment type="caution">
    <text evidence="1">The sequence shown here is derived from an EMBL/GenBank/DDBJ whole genome shotgun (WGS) entry which is preliminary data.</text>
</comment>
<evidence type="ECO:0000313" key="1">
    <source>
        <dbReference type="EMBL" id="GJT43770.1"/>
    </source>
</evidence>
<evidence type="ECO:0000313" key="2">
    <source>
        <dbReference type="Proteomes" id="UP001151760"/>
    </source>
</evidence>
<gene>
    <name evidence="1" type="ORF">Tco_0952485</name>
</gene>
<dbReference type="Proteomes" id="UP001151760">
    <property type="component" value="Unassembled WGS sequence"/>
</dbReference>
<organism evidence="1 2">
    <name type="scientific">Tanacetum coccineum</name>
    <dbReference type="NCBI Taxonomy" id="301880"/>
    <lineage>
        <taxon>Eukaryota</taxon>
        <taxon>Viridiplantae</taxon>
        <taxon>Streptophyta</taxon>
        <taxon>Embryophyta</taxon>
        <taxon>Tracheophyta</taxon>
        <taxon>Spermatophyta</taxon>
        <taxon>Magnoliopsida</taxon>
        <taxon>eudicotyledons</taxon>
        <taxon>Gunneridae</taxon>
        <taxon>Pentapetalae</taxon>
        <taxon>asterids</taxon>
        <taxon>campanulids</taxon>
        <taxon>Asterales</taxon>
        <taxon>Asteraceae</taxon>
        <taxon>Asteroideae</taxon>
        <taxon>Anthemideae</taxon>
        <taxon>Anthemidinae</taxon>
        <taxon>Tanacetum</taxon>
    </lineage>
</organism>
<protein>
    <submittedName>
        <fullName evidence="1">Uncharacterized protein</fullName>
    </submittedName>
</protein>
<name>A0ABQ5DX63_9ASTR</name>
<accession>A0ABQ5DX63</accession>